<comment type="similarity">
    <text evidence="1">Belongs to the type-I restriction system S methylase family.</text>
</comment>
<dbReference type="InterPro" id="IPR044946">
    <property type="entry name" value="Restrct_endonuc_typeI_TRD_sf"/>
</dbReference>
<evidence type="ECO:0000256" key="1">
    <source>
        <dbReference type="ARBA" id="ARBA00010923"/>
    </source>
</evidence>
<dbReference type="EMBL" id="MEZY01000037">
    <property type="protein sequence ID" value="OGD63248.1"/>
    <property type="molecule type" value="Genomic_DNA"/>
</dbReference>
<dbReference type="Gene3D" id="3.90.220.20">
    <property type="entry name" value="DNA methylase specificity domains"/>
    <property type="match status" value="2"/>
</dbReference>
<gene>
    <name evidence="5" type="ORF">A2215_04640</name>
</gene>
<proteinExistence type="inferred from homology"/>
<dbReference type="STRING" id="1797472.A2215_04640"/>
<keyword evidence="3" id="KW-0238">DNA-binding</keyword>
<dbReference type="Proteomes" id="UP000178583">
    <property type="component" value="Unassembled WGS sequence"/>
</dbReference>
<evidence type="ECO:0000256" key="3">
    <source>
        <dbReference type="ARBA" id="ARBA00023125"/>
    </source>
</evidence>
<accession>A0A1F5E7B3</accession>
<evidence type="ECO:0000256" key="2">
    <source>
        <dbReference type="ARBA" id="ARBA00022747"/>
    </source>
</evidence>
<reference evidence="5 6" key="1">
    <citation type="journal article" date="2016" name="Nat. Commun.">
        <title>Thousands of microbial genomes shed light on interconnected biogeochemical processes in an aquifer system.</title>
        <authorList>
            <person name="Anantharaman K."/>
            <person name="Brown C.T."/>
            <person name="Hug L.A."/>
            <person name="Sharon I."/>
            <person name="Castelle C.J."/>
            <person name="Probst A.J."/>
            <person name="Thomas B.C."/>
            <person name="Singh A."/>
            <person name="Wilkins M.J."/>
            <person name="Karaoz U."/>
            <person name="Brodie E.L."/>
            <person name="Williams K.H."/>
            <person name="Hubbard S.S."/>
            <person name="Banfield J.F."/>
        </authorList>
    </citation>
    <scope>NUCLEOTIDE SEQUENCE [LARGE SCALE GENOMIC DNA]</scope>
</reference>
<evidence type="ECO:0000313" key="5">
    <source>
        <dbReference type="EMBL" id="OGD63248.1"/>
    </source>
</evidence>
<dbReference type="GO" id="GO:0003677">
    <property type="term" value="F:DNA binding"/>
    <property type="evidence" value="ECO:0007669"/>
    <property type="project" value="UniProtKB-KW"/>
</dbReference>
<feature type="domain" description="Type I restriction modification DNA specificity" evidence="4">
    <location>
        <begin position="163"/>
        <end position="307"/>
    </location>
</feature>
<comment type="caution">
    <text evidence="5">The sequence shown here is derived from an EMBL/GenBank/DDBJ whole genome shotgun (WGS) entry which is preliminary data.</text>
</comment>
<name>A0A1F5E7B3_9BACT</name>
<dbReference type="GO" id="GO:0009307">
    <property type="term" value="P:DNA restriction-modification system"/>
    <property type="evidence" value="ECO:0007669"/>
    <property type="project" value="UniProtKB-KW"/>
</dbReference>
<dbReference type="SUPFAM" id="SSF116734">
    <property type="entry name" value="DNA methylase specificity domain"/>
    <property type="match status" value="2"/>
</dbReference>
<evidence type="ECO:0000259" key="4">
    <source>
        <dbReference type="Pfam" id="PF01420"/>
    </source>
</evidence>
<dbReference type="Pfam" id="PF01420">
    <property type="entry name" value="Methylase_S"/>
    <property type="match status" value="1"/>
</dbReference>
<dbReference type="InterPro" id="IPR000055">
    <property type="entry name" value="Restrct_endonuc_typeI_TRD"/>
</dbReference>
<evidence type="ECO:0000313" key="6">
    <source>
        <dbReference type="Proteomes" id="UP000178583"/>
    </source>
</evidence>
<protein>
    <recommendedName>
        <fullName evidence="4">Type I restriction modification DNA specificity domain-containing protein</fullName>
    </recommendedName>
</protein>
<organism evidence="5 6">
    <name type="scientific">Candidatus Berkelbacteria bacterium RIFOXYA2_FULL_43_10</name>
    <dbReference type="NCBI Taxonomy" id="1797472"/>
    <lineage>
        <taxon>Bacteria</taxon>
        <taxon>Candidatus Berkelbacteria</taxon>
    </lineage>
</organism>
<dbReference type="AlphaFoldDB" id="A0A1F5E7B3"/>
<sequence length="316" mass="36366">MKPVPLSKIFDIKYGNQFDLNKMEFDVDGINFVSRTSQNLGIVAKVTRYKDVDPYSAGKITVTLGGTYLLSAFVQLEDFYTAQNIKILTPLRPMNEAEKIYYCIAIGRNRFRYSSHGREANVTLDRLLVPERMPDSWSNFDIQKFDISRRAECQVETQLNQTEWKYFELTRLFTISASKDKLIDELTEGGTTPYITSSDSNNGVTSFVKELPTNLANTITANRGGSVGYFYYQPMPYQATPVDVRILTPKFDMNAYTGLFLKTILQKESYRYNYSRKMGSDRLAQFRIKLPAKDGMPNWDFMERYIKSLPYSCNIA</sequence>
<keyword evidence="2" id="KW-0680">Restriction system</keyword>